<evidence type="ECO:0000313" key="3">
    <source>
        <dbReference type="Proteomes" id="UP000812287"/>
    </source>
</evidence>
<feature type="chain" id="PRO_5040231250" evidence="1">
    <location>
        <begin position="19"/>
        <end position="148"/>
    </location>
</feature>
<keyword evidence="3" id="KW-1185">Reference proteome</keyword>
<dbReference type="AlphaFoldDB" id="A0A9P8AT01"/>
<name>A0A9P8AT01_9AGAR</name>
<dbReference type="EMBL" id="MU250533">
    <property type="protein sequence ID" value="KAG7446884.1"/>
    <property type="molecule type" value="Genomic_DNA"/>
</dbReference>
<keyword evidence="1" id="KW-0732">Signal</keyword>
<evidence type="ECO:0000256" key="1">
    <source>
        <dbReference type="SAM" id="SignalP"/>
    </source>
</evidence>
<gene>
    <name evidence="2" type="ORF">BT62DRAFT_931457</name>
</gene>
<sequence>MEGFLVVLLLYRLGKVFQREEITDQTYFDTEPSTFHIGYRSWEGLMPSQSMANLTTSGRIIVASMSPRVSNTVEQDTITGSMTHRHFQRSLLPASQIETVPMIVCPKNLYAIKSASMSLKIRRRYGRSPSGTLGAWNKPNWSLACAIC</sequence>
<feature type="signal peptide" evidence="1">
    <location>
        <begin position="1"/>
        <end position="18"/>
    </location>
</feature>
<comment type="caution">
    <text evidence="2">The sequence shown here is derived from an EMBL/GenBank/DDBJ whole genome shotgun (WGS) entry which is preliminary data.</text>
</comment>
<protein>
    <submittedName>
        <fullName evidence="2">Uncharacterized protein</fullName>
    </submittedName>
</protein>
<dbReference type="GeneID" id="66108428"/>
<evidence type="ECO:0000313" key="2">
    <source>
        <dbReference type="EMBL" id="KAG7446884.1"/>
    </source>
</evidence>
<dbReference type="Proteomes" id="UP000812287">
    <property type="component" value="Unassembled WGS sequence"/>
</dbReference>
<accession>A0A9P8AT01</accession>
<organism evidence="2 3">
    <name type="scientific">Guyanagaster necrorhizus</name>
    <dbReference type="NCBI Taxonomy" id="856835"/>
    <lineage>
        <taxon>Eukaryota</taxon>
        <taxon>Fungi</taxon>
        <taxon>Dikarya</taxon>
        <taxon>Basidiomycota</taxon>
        <taxon>Agaricomycotina</taxon>
        <taxon>Agaricomycetes</taxon>
        <taxon>Agaricomycetidae</taxon>
        <taxon>Agaricales</taxon>
        <taxon>Marasmiineae</taxon>
        <taxon>Physalacriaceae</taxon>
        <taxon>Guyanagaster</taxon>
    </lineage>
</organism>
<dbReference type="RefSeq" id="XP_043040384.1">
    <property type="nucleotide sequence ID" value="XM_043186131.1"/>
</dbReference>
<reference evidence="2" key="1">
    <citation type="submission" date="2020-11" db="EMBL/GenBank/DDBJ databases">
        <title>Adaptations for nitrogen fixation in a non-lichenized fungal sporocarp promotes dispersal by wood-feeding termites.</title>
        <authorList>
            <consortium name="DOE Joint Genome Institute"/>
            <person name="Koch R.A."/>
            <person name="Yoon G."/>
            <person name="Arayal U."/>
            <person name="Lail K."/>
            <person name="Amirebrahimi M."/>
            <person name="Labutti K."/>
            <person name="Lipzen A."/>
            <person name="Riley R."/>
            <person name="Barry K."/>
            <person name="Henrissat B."/>
            <person name="Grigoriev I.V."/>
            <person name="Herr J.R."/>
            <person name="Aime M.C."/>
        </authorList>
    </citation>
    <scope>NUCLEOTIDE SEQUENCE</scope>
    <source>
        <strain evidence="2">MCA 3950</strain>
    </source>
</reference>
<proteinExistence type="predicted"/>